<dbReference type="FunFam" id="3.40.50.300:FF:000057">
    <property type="entry name" value="GTPase Der"/>
    <property type="match status" value="1"/>
</dbReference>
<comment type="function">
    <text evidence="8 9 11">GTPase that plays an essential role in the late steps of ribosome biogenesis.</text>
</comment>
<evidence type="ECO:0000256" key="5">
    <source>
        <dbReference type="ARBA" id="ARBA00022741"/>
    </source>
</evidence>
<feature type="binding site" evidence="9">
    <location>
        <begin position="57"/>
        <end position="61"/>
    </location>
    <ligand>
        <name>GTP</name>
        <dbReference type="ChEBI" id="CHEBI:37565"/>
        <label>1</label>
    </ligand>
</feature>
<dbReference type="InterPro" id="IPR016484">
    <property type="entry name" value="GTPase_Der"/>
</dbReference>
<dbReference type="CDD" id="cd01895">
    <property type="entry name" value="EngA2"/>
    <property type="match status" value="1"/>
</dbReference>
<organism evidence="13 14">
    <name type="scientific">Natronobacillus azotifigens</name>
    <dbReference type="NCBI Taxonomy" id="472978"/>
    <lineage>
        <taxon>Bacteria</taxon>
        <taxon>Bacillati</taxon>
        <taxon>Bacillota</taxon>
        <taxon>Bacilli</taxon>
        <taxon>Bacillales</taxon>
        <taxon>Bacillaceae</taxon>
        <taxon>Natronobacillus</taxon>
    </lineage>
</organism>
<dbReference type="RefSeq" id="WP_268778619.1">
    <property type="nucleotide sequence ID" value="NZ_JAPRAT010000002.1"/>
</dbReference>
<evidence type="ECO:0000256" key="9">
    <source>
        <dbReference type="HAMAP-Rule" id="MF_00195"/>
    </source>
</evidence>
<dbReference type="Pfam" id="PF01926">
    <property type="entry name" value="MMR_HSR1"/>
    <property type="match status" value="2"/>
</dbReference>
<evidence type="ECO:0000256" key="7">
    <source>
        <dbReference type="ARBA" id="ARBA00032345"/>
    </source>
</evidence>
<evidence type="ECO:0000313" key="14">
    <source>
        <dbReference type="Proteomes" id="UP001084197"/>
    </source>
</evidence>
<keyword evidence="3 9" id="KW-0690">Ribosome biogenesis</keyword>
<comment type="subunit">
    <text evidence="9">Associates with the 50S ribosomal subunit.</text>
</comment>
<feature type="binding site" evidence="9">
    <location>
        <begin position="229"/>
        <end position="233"/>
    </location>
    <ligand>
        <name>GTP</name>
        <dbReference type="ChEBI" id="CHEBI:37565"/>
        <label>2</label>
    </ligand>
</feature>
<dbReference type="InterPro" id="IPR031166">
    <property type="entry name" value="G_ENGA"/>
</dbReference>
<evidence type="ECO:0000256" key="3">
    <source>
        <dbReference type="ARBA" id="ARBA00022517"/>
    </source>
</evidence>
<evidence type="ECO:0000256" key="10">
    <source>
        <dbReference type="PROSITE-ProRule" id="PRU01049"/>
    </source>
</evidence>
<dbReference type="Gene3D" id="3.40.50.300">
    <property type="entry name" value="P-loop containing nucleotide triphosphate hydrolases"/>
    <property type="match status" value="2"/>
</dbReference>
<evidence type="ECO:0000313" key="13">
    <source>
        <dbReference type="EMBL" id="MCZ0701851.1"/>
    </source>
</evidence>
<dbReference type="Proteomes" id="UP001084197">
    <property type="component" value="Unassembled WGS sequence"/>
</dbReference>
<feature type="binding site" evidence="9">
    <location>
        <begin position="182"/>
        <end position="189"/>
    </location>
    <ligand>
        <name>GTP</name>
        <dbReference type="ChEBI" id="CHEBI:37565"/>
        <label>2</label>
    </ligand>
</feature>
<comment type="similarity">
    <text evidence="1 9 10 11">Belongs to the TRAFAC class TrmE-Era-EngA-EngB-Septin-like GTPase superfamily. EngA (Der) GTPase family.</text>
</comment>
<dbReference type="GO" id="GO:0043022">
    <property type="term" value="F:ribosome binding"/>
    <property type="evidence" value="ECO:0007669"/>
    <property type="project" value="TreeGrafter"/>
</dbReference>
<dbReference type="PANTHER" id="PTHR43834">
    <property type="entry name" value="GTPASE DER"/>
    <property type="match status" value="1"/>
</dbReference>
<keyword evidence="6 9" id="KW-0342">GTP-binding</keyword>
<dbReference type="GO" id="GO:0042254">
    <property type="term" value="P:ribosome biogenesis"/>
    <property type="evidence" value="ECO:0007669"/>
    <property type="project" value="UniProtKB-KW"/>
</dbReference>
<evidence type="ECO:0000256" key="6">
    <source>
        <dbReference type="ARBA" id="ARBA00023134"/>
    </source>
</evidence>
<reference evidence="13" key="1">
    <citation type="submission" date="2022-11" db="EMBL/GenBank/DDBJ databases">
        <title>WGS of Natronobacillus azotifigens 24KS-1, an anaerobic diazotrophic haloalkaliphile from soda-rich habitats.</title>
        <authorList>
            <person name="Sorokin D.Y."/>
            <person name="Merkel A.Y."/>
        </authorList>
    </citation>
    <scope>NUCLEOTIDE SEQUENCE</scope>
    <source>
        <strain evidence="13">24KS-1</strain>
    </source>
</reference>
<feature type="binding site" evidence="9">
    <location>
        <begin position="294"/>
        <end position="297"/>
    </location>
    <ligand>
        <name>GTP</name>
        <dbReference type="ChEBI" id="CHEBI:37565"/>
        <label>2</label>
    </ligand>
</feature>
<dbReference type="EMBL" id="JAPRAT010000002">
    <property type="protein sequence ID" value="MCZ0701851.1"/>
    <property type="molecule type" value="Genomic_DNA"/>
</dbReference>
<dbReference type="InterPro" id="IPR015946">
    <property type="entry name" value="KH_dom-like_a/b"/>
</dbReference>
<gene>
    <name evidence="9 13" type="primary">der</name>
    <name evidence="13" type="ORF">OWO01_01325</name>
</gene>
<feature type="domain" description="EngA-type G" evidence="12">
    <location>
        <begin position="176"/>
        <end position="351"/>
    </location>
</feature>
<keyword evidence="4 11" id="KW-0677">Repeat</keyword>
<dbReference type="SUPFAM" id="SSF52540">
    <property type="entry name" value="P-loop containing nucleoside triphosphate hydrolases"/>
    <property type="match status" value="2"/>
</dbReference>
<dbReference type="FunFam" id="3.40.50.300:FF:000040">
    <property type="entry name" value="GTPase Der"/>
    <property type="match status" value="1"/>
</dbReference>
<accession>A0A9J6R960</accession>
<dbReference type="NCBIfam" id="TIGR03594">
    <property type="entry name" value="GTPase_EngA"/>
    <property type="match status" value="1"/>
</dbReference>
<dbReference type="PANTHER" id="PTHR43834:SF6">
    <property type="entry name" value="GTPASE DER"/>
    <property type="match status" value="1"/>
</dbReference>
<dbReference type="HAMAP" id="MF_00195">
    <property type="entry name" value="GTPase_Der"/>
    <property type="match status" value="1"/>
</dbReference>
<dbReference type="InterPro" id="IPR005225">
    <property type="entry name" value="Small_GTP-bd"/>
</dbReference>
<dbReference type="GO" id="GO:0016787">
    <property type="term" value="F:hydrolase activity"/>
    <property type="evidence" value="ECO:0007669"/>
    <property type="project" value="UniProtKB-KW"/>
</dbReference>
<dbReference type="Pfam" id="PF14714">
    <property type="entry name" value="KH_dom-like"/>
    <property type="match status" value="1"/>
</dbReference>
<dbReference type="AlphaFoldDB" id="A0A9J6R960"/>
<evidence type="ECO:0000256" key="2">
    <source>
        <dbReference type="ARBA" id="ARBA00020953"/>
    </source>
</evidence>
<dbReference type="Gene3D" id="3.30.300.20">
    <property type="match status" value="1"/>
</dbReference>
<keyword evidence="13" id="KW-0378">Hydrolase</keyword>
<evidence type="ECO:0000256" key="1">
    <source>
        <dbReference type="ARBA" id="ARBA00008279"/>
    </source>
</evidence>
<dbReference type="NCBIfam" id="TIGR00231">
    <property type="entry name" value="small_GTP"/>
    <property type="match status" value="2"/>
</dbReference>
<name>A0A9J6R960_9BACI</name>
<dbReference type="FunFam" id="3.30.300.20:FF:000004">
    <property type="entry name" value="GTPase Der"/>
    <property type="match status" value="1"/>
</dbReference>
<dbReference type="CDD" id="cd01894">
    <property type="entry name" value="EngA1"/>
    <property type="match status" value="1"/>
</dbReference>
<evidence type="ECO:0000256" key="11">
    <source>
        <dbReference type="RuleBase" id="RU004481"/>
    </source>
</evidence>
<dbReference type="GO" id="GO:0005525">
    <property type="term" value="F:GTP binding"/>
    <property type="evidence" value="ECO:0007669"/>
    <property type="project" value="UniProtKB-UniRule"/>
</dbReference>
<sequence length="436" mass="48902">MRKSIVAIVGRPNVGKSTIFNRLVGERISIVEDTPGVTRDRIYSEAEWLTTNFNLIDTGGIELGDEPLLVQMREQADMAIQEADVIIFLVNAREGITAADEEVAKILYKSNKPVVLAVNKVDNPEMRDEIYEFYSLGFGEPYPISGTHGLGLGDLLDKVVDYFPNLEVESVDQDTIYFSLIGRPNVGKSSLVNSILQQERVIVSSIAGTTRDAIDTPFHKEDRDFVIIDTAGMRKRGKIYEATERYSILRALKAIERSDVVLTLIDAETGIIEQDKKIAGYAHQAGKAVVIVVNKWDTVESDEKAMKAFEEKVRAHFPFLDYAPIVFLSALTKKRIHTLIPQVLIASENHSKRVETNVLNDVVMDAVATNPTPTKNGQRLKILYATQVAVKPPSFVVFVNDPELLHFSYERFLENRIRDAFGFEGTPIKIFARRRS</sequence>
<dbReference type="InterPro" id="IPR027417">
    <property type="entry name" value="P-loop_NTPase"/>
</dbReference>
<evidence type="ECO:0000256" key="8">
    <source>
        <dbReference type="ARBA" id="ARBA00053470"/>
    </source>
</evidence>
<feature type="binding site" evidence="9">
    <location>
        <begin position="10"/>
        <end position="17"/>
    </location>
    <ligand>
        <name>GTP</name>
        <dbReference type="ChEBI" id="CHEBI:37565"/>
        <label>1</label>
    </ligand>
</feature>
<dbReference type="InterPro" id="IPR032859">
    <property type="entry name" value="KH_dom-like"/>
</dbReference>
<evidence type="ECO:0000259" key="12">
    <source>
        <dbReference type="PROSITE" id="PS51712"/>
    </source>
</evidence>
<dbReference type="PIRSF" id="PIRSF006485">
    <property type="entry name" value="GTP-binding_EngA"/>
    <property type="match status" value="1"/>
</dbReference>
<keyword evidence="14" id="KW-1185">Reference proteome</keyword>
<feature type="binding site" evidence="9">
    <location>
        <begin position="119"/>
        <end position="122"/>
    </location>
    <ligand>
        <name>GTP</name>
        <dbReference type="ChEBI" id="CHEBI:37565"/>
        <label>1</label>
    </ligand>
</feature>
<dbReference type="PROSITE" id="PS51712">
    <property type="entry name" value="G_ENGA"/>
    <property type="match status" value="2"/>
</dbReference>
<proteinExistence type="inferred from homology"/>
<dbReference type="InterPro" id="IPR006073">
    <property type="entry name" value="GTP-bd"/>
</dbReference>
<evidence type="ECO:0000256" key="4">
    <source>
        <dbReference type="ARBA" id="ARBA00022737"/>
    </source>
</evidence>
<keyword evidence="5 9" id="KW-0547">Nucleotide-binding</keyword>
<comment type="caution">
    <text evidence="13">The sequence shown here is derived from an EMBL/GenBank/DDBJ whole genome shotgun (WGS) entry which is preliminary data.</text>
</comment>
<feature type="domain" description="EngA-type G" evidence="12">
    <location>
        <begin position="4"/>
        <end position="167"/>
    </location>
</feature>
<protein>
    <recommendedName>
        <fullName evidence="2 9">GTPase Der</fullName>
    </recommendedName>
    <alternativeName>
        <fullName evidence="7 9">GTP-binding protein EngA</fullName>
    </alternativeName>
</protein>
<dbReference type="PRINTS" id="PR00326">
    <property type="entry name" value="GTP1OBG"/>
</dbReference>